<comment type="catalytic activity">
    <reaction evidence="12">
        <text>S-ubiquitinyl-[E2 ubiquitin-conjugating enzyme]-L-cysteine + [acceptor protein]-L-lysine = [E2 ubiquitin-conjugating enzyme]-L-cysteine + N(6)-ubiquitinyl-[acceptor protein]-L-lysine.</text>
        <dbReference type="EC" id="2.3.2.27"/>
    </reaction>
</comment>
<evidence type="ECO:0000256" key="4">
    <source>
        <dbReference type="ARBA" id="ARBA00022574"/>
    </source>
</evidence>
<dbReference type="InterPro" id="IPR038959">
    <property type="entry name" value="Prp19"/>
</dbReference>
<dbReference type="EC" id="2.3.2.27" evidence="12"/>
<dbReference type="GO" id="GO:0061630">
    <property type="term" value="F:ubiquitin protein ligase activity"/>
    <property type="evidence" value="ECO:0007669"/>
    <property type="project" value="UniProtKB-UniRule"/>
</dbReference>
<evidence type="ECO:0000256" key="5">
    <source>
        <dbReference type="ARBA" id="ARBA00022664"/>
    </source>
</evidence>
<keyword evidence="9 12" id="KW-0833">Ubl conjugation pathway</keyword>
<comment type="subunit">
    <text evidence="12">Homotetramer.</text>
</comment>
<evidence type="ECO:0000256" key="11">
    <source>
        <dbReference type="ARBA" id="ARBA00023242"/>
    </source>
</evidence>
<evidence type="ECO:0000256" key="9">
    <source>
        <dbReference type="ARBA" id="ARBA00022786"/>
    </source>
</evidence>
<dbReference type="PANTHER" id="PTHR43995">
    <property type="entry name" value="PRE-MRNA-PROCESSING FACTOR 19"/>
    <property type="match status" value="1"/>
</dbReference>
<organism evidence="14 15">
    <name type="scientific">Tetracentron sinense</name>
    <name type="common">Spur-leaf</name>
    <dbReference type="NCBI Taxonomy" id="13715"/>
    <lineage>
        <taxon>Eukaryota</taxon>
        <taxon>Viridiplantae</taxon>
        <taxon>Streptophyta</taxon>
        <taxon>Embryophyta</taxon>
        <taxon>Tracheophyta</taxon>
        <taxon>Spermatophyta</taxon>
        <taxon>Magnoliopsida</taxon>
        <taxon>Trochodendrales</taxon>
        <taxon>Trochodendraceae</taxon>
        <taxon>Tetracentron</taxon>
    </lineage>
</organism>
<dbReference type="FunFam" id="3.30.40.10:FF:000027">
    <property type="entry name" value="Pre-mRNA-processing factor 19, putative"/>
    <property type="match status" value="1"/>
</dbReference>
<comment type="function">
    <text evidence="12">Ubiquitin-protein ligase which is mainly involved pre-mRNA splicing and DNA repair. Required for pre-mRNA splicing as component of the spliceosome.</text>
</comment>
<evidence type="ECO:0000256" key="8">
    <source>
        <dbReference type="ARBA" id="ARBA00022737"/>
    </source>
</evidence>
<keyword evidence="7 12" id="KW-0747">Spliceosome</keyword>
<evidence type="ECO:0000256" key="7">
    <source>
        <dbReference type="ARBA" id="ARBA00022728"/>
    </source>
</evidence>
<dbReference type="GO" id="GO:0006281">
    <property type="term" value="P:DNA repair"/>
    <property type="evidence" value="ECO:0007669"/>
    <property type="project" value="UniProtKB-KW"/>
</dbReference>
<keyword evidence="15" id="KW-1185">Reference proteome</keyword>
<keyword evidence="12" id="KW-0234">DNA repair</keyword>
<dbReference type="Pfam" id="PF08606">
    <property type="entry name" value="Prp19"/>
    <property type="match status" value="1"/>
</dbReference>
<dbReference type="UniPathway" id="UPA00143"/>
<evidence type="ECO:0000256" key="12">
    <source>
        <dbReference type="RuleBase" id="RU367101"/>
    </source>
</evidence>
<dbReference type="GO" id="GO:0000974">
    <property type="term" value="C:Prp19 complex"/>
    <property type="evidence" value="ECO:0007669"/>
    <property type="project" value="UniProtKB-UniRule"/>
</dbReference>
<dbReference type="AlphaFoldDB" id="A0A834YT13"/>
<comment type="pathway">
    <text evidence="2 12">Protein modification; protein ubiquitination.</text>
</comment>
<evidence type="ECO:0000256" key="6">
    <source>
        <dbReference type="ARBA" id="ARBA00022679"/>
    </source>
</evidence>
<accession>A0A834YT13</accession>
<dbReference type="Pfam" id="PF14223">
    <property type="entry name" value="Retrotran_gag_2"/>
    <property type="match status" value="1"/>
</dbReference>
<dbReference type="GO" id="GO:0000398">
    <property type="term" value="P:mRNA splicing, via spliceosome"/>
    <property type="evidence" value="ECO:0007669"/>
    <property type="project" value="InterPro"/>
</dbReference>
<sequence length="632" mass="71115">MLAPTELKAMAEWKTKNGKIVSWLLDSVDKSIAVGLTPHKTTKAMWDHLKTIYKQSNEARLYRLEQELTHISQGAQTVQEFYNVIVAIWTEISMMDPEIPSSAIVTFQEMRERTQVRQFLMKLRPDFEHFRAALLNRSPLPSMNTVICDLLAKEQRLTALTSVPQPPGSSEMVLLASPLAPGKLSGDVPEEPVVSKKSGLLFEKRLIERHIADYGKCPITGEPQTWDDIVPVKTGKVVKPRPVQAASIPGMLGMFQIEWDGLMLSNFALEQQLQTARQELSHALYQDSQLPFIMDLIMARVSSWVSISPSVPARRMGTRQFRVEAKVLEIQGVKLCEGYALKITERSKWKASCSLWVPEEAIIWLSRTVKEFIDSSGYCFRKFRGRRCTLMGEKRSNDRDEFIVVQSFLGERVGGRVFISKGTRCYGWMALLSALGTDSRSLQSKPGGGTSGGLLQSRTVKRRGWIVKPKEGFKCRIEKARCVRMVVELDAGNVHNWDKAVVCSIGGPEEADDWGEVSRIINKLLPEEEEVYLFPFEERRAIYHAKQVSHIAVLCSSKPNPVGFRNVVGFRWWRPEANALSFTGFLKPRWLSVKGIPFHLWIPGVLGKVGALCGGLVEIHPSTVDLSDLSFA</sequence>
<evidence type="ECO:0000256" key="10">
    <source>
        <dbReference type="ARBA" id="ARBA00023187"/>
    </source>
</evidence>
<name>A0A834YT13_TETSI</name>
<dbReference type="PROSITE" id="PS51698">
    <property type="entry name" value="U_BOX"/>
    <property type="match status" value="1"/>
</dbReference>
<keyword evidence="10 12" id="KW-0508">mRNA splicing</keyword>
<comment type="caution">
    <text evidence="14">The sequence shown here is derived from an EMBL/GenBank/DDBJ whole genome shotgun (WGS) entry which is preliminary data.</text>
</comment>
<dbReference type="InterPro" id="IPR013915">
    <property type="entry name" value="Prp19_cc"/>
</dbReference>
<keyword evidence="6 12" id="KW-0808">Transferase</keyword>
<dbReference type="GO" id="GO:0070534">
    <property type="term" value="P:protein K63-linked ubiquitination"/>
    <property type="evidence" value="ECO:0007669"/>
    <property type="project" value="UniProtKB-UniRule"/>
</dbReference>
<evidence type="ECO:0000256" key="1">
    <source>
        <dbReference type="ARBA" id="ARBA00004123"/>
    </source>
</evidence>
<dbReference type="PANTHER" id="PTHR43995:SF1">
    <property type="entry name" value="PRE-MRNA-PROCESSING FACTOR 19"/>
    <property type="match status" value="1"/>
</dbReference>
<keyword evidence="8" id="KW-0677">Repeat</keyword>
<protein>
    <recommendedName>
        <fullName evidence="12">Pre-mRNA-processing factor 19</fullName>
        <ecNumber evidence="12">2.3.2.27</ecNumber>
    </recommendedName>
</protein>
<gene>
    <name evidence="14" type="ORF">HHK36_022480</name>
</gene>
<keyword evidence="11 12" id="KW-0539">Nucleus</keyword>
<dbReference type="GO" id="GO:0071006">
    <property type="term" value="C:U2-type catalytic step 1 spliceosome"/>
    <property type="evidence" value="ECO:0007669"/>
    <property type="project" value="TreeGrafter"/>
</dbReference>
<dbReference type="OrthoDB" id="1706811at2759"/>
<feature type="domain" description="U-box" evidence="13">
    <location>
        <begin position="184"/>
        <end position="249"/>
    </location>
</feature>
<keyword evidence="12" id="KW-0227">DNA damage</keyword>
<dbReference type="SMART" id="SM00504">
    <property type="entry name" value="Ubox"/>
    <property type="match status" value="1"/>
</dbReference>
<dbReference type="SUPFAM" id="SSF57850">
    <property type="entry name" value="RING/U-box"/>
    <property type="match status" value="1"/>
</dbReference>
<keyword evidence="4" id="KW-0853">WD repeat</keyword>
<evidence type="ECO:0000313" key="15">
    <source>
        <dbReference type="Proteomes" id="UP000655225"/>
    </source>
</evidence>
<dbReference type="InterPro" id="IPR055340">
    <property type="entry name" value="RING-Ubox_PRP19"/>
</dbReference>
<comment type="similarity">
    <text evidence="3 12">Belongs to the WD repeat PRP19 family.</text>
</comment>
<evidence type="ECO:0000256" key="3">
    <source>
        <dbReference type="ARBA" id="ARBA00006388"/>
    </source>
</evidence>
<dbReference type="GO" id="GO:0005737">
    <property type="term" value="C:cytoplasm"/>
    <property type="evidence" value="ECO:0007669"/>
    <property type="project" value="TreeGrafter"/>
</dbReference>
<dbReference type="EMBL" id="JABCRI010000016">
    <property type="protein sequence ID" value="KAF8392138.1"/>
    <property type="molecule type" value="Genomic_DNA"/>
</dbReference>
<dbReference type="Gene3D" id="3.30.40.10">
    <property type="entry name" value="Zinc/RING finger domain, C3HC4 (zinc finger)"/>
    <property type="match status" value="1"/>
</dbReference>
<evidence type="ECO:0000259" key="13">
    <source>
        <dbReference type="PROSITE" id="PS51698"/>
    </source>
</evidence>
<dbReference type="CDD" id="cd16656">
    <property type="entry name" value="RING-Ubox_PRP19"/>
    <property type="match status" value="1"/>
</dbReference>
<evidence type="ECO:0000313" key="14">
    <source>
        <dbReference type="EMBL" id="KAF8392138.1"/>
    </source>
</evidence>
<proteinExistence type="inferred from homology"/>
<evidence type="ECO:0000256" key="2">
    <source>
        <dbReference type="ARBA" id="ARBA00004906"/>
    </source>
</evidence>
<comment type="subcellular location">
    <subcellularLocation>
        <location evidence="1 12">Nucleus</location>
    </subcellularLocation>
</comment>
<reference evidence="14 15" key="1">
    <citation type="submission" date="2020-04" db="EMBL/GenBank/DDBJ databases">
        <title>Plant Genome Project.</title>
        <authorList>
            <person name="Zhang R.-G."/>
        </authorList>
    </citation>
    <scope>NUCLEOTIDE SEQUENCE [LARGE SCALE GENOMIC DNA]</scope>
    <source>
        <strain evidence="14">YNK0</strain>
        <tissue evidence="14">Leaf</tissue>
    </source>
</reference>
<dbReference type="InterPro" id="IPR013083">
    <property type="entry name" value="Znf_RING/FYVE/PHD"/>
</dbReference>
<dbReference type="Proteomes" id="UP000655225">
    <property type="component" value="Unassembled WGS sequence"/>
</dbReference>
<dbReference type="InterPro" id="IPR003613">
    <property type="entry name" value="Ubox_domain"/>
</dbReference>
<keyword evidence="5 12" id="KW-0507">mRNA processing</keyword>